<dbReference type="SMART" id="SM00387">
    <property type="entry name" value="HATPase_c"/>
    <property type="match status" value="1"/>
</dbReference>
<evidence type="ECO:0000256" key="3">
    <source>
        <dbReference type="ARBA" id="ARBA00022679"/>
    </source>
</evidence>
<dbReference type="PANTHER" id="PTHR44936:SF10">
    <property type="entry name" value="SENSOR PROTEIN RSTB"/>
    <property type="match status" value="1"/>
</dbReference>
<dbReference type="InterPro" id="IPR050980">
    <property type="entry name" value="2C_sensor_his_kinase"/>
</dbReference>
<evidence type="ECO:0000256" key="4">
    <source>
        <dbReference type="ARBA" id="ARBA00022741"/>
    </source>
</evidence>
<evidence type="ECO:0000256" key="6">
    <source>
        <dbReference type="ARBA" id="ARBA00022840"/>
    </source>
</evidence>
<dbReference type="InterPro" id="IPR005467">
    <property type="entry name" value="His_kinase_dom"/>
</dbReference>
<reference evidence="10" key="1">
    <citation type="submission" date="2022-06" db="EMBL/GenBank/DDBJ databases">
        <title>Alkalimarinus sp. nov., isolated from gut of a Alitta virens.</title>
        <authorList>
            <person name="Yang A.I."/>
            <person name="Shin N.-R."/>
        </authorList>
    </citation>
    <scope>NUCLEOTIDE SEQUENCE</scope>
    <source>
        <strain evidence="10">A2M4</strain>
    </source>
</reference>
<accession>A0ABY6N0N9</accession>
<feature type="transmembrane region" description="Helical" evidence="8">
    <location>
        <begin position="191"/>
        <end position="211"/>
    </location>
</feature>
<gene>
    <name evidence="10" type="ORF">NKI27_16160</name>
</gene>
<keyword evidence="3" id="KW-0808">Transferase</keyword>
<keyword evidence="6 10" id="KW-0067">ATP-binding</keyword>
<evidence type="ECO:0000259" key="9">
    <source>
        <dbReference type="PROSITE" id="PS50109"/>
    </source>
</evidence>
<feature type="domain" description="Histidine kinase" evidence="9">
    <location>
        <begin position="244"/>
        <end position="457"/>
    </location>
</feature>
<keyword evidence="8" id="KW-0812">Transmembrane</keyword>
<dbReference type="PROSITE" id="PS50109">
    <property type="entry name" value="HIS_KIN"/>
    <property type="match status" value="1"/>
</dbReference>
<dbReference type="GO" id="GO:0005524">
    <property type="term" value="F:ATP binding"/>
    <property type="evidence" value="ECO:0007669"/>
    <property type="project" value="UniProtKB-KW"/>
</dbReference>
<evidence type="ECO:0000313" key="11">
    <source>
        <dbReference type="Proteomes" id="UP001163739"/>
    </source>
</evidence>
<sequence>MTTPINPLNKHLLLVNTVRCFILLAVLGLVSAGYFFNATDTSIVITLFTLSSYTVLSVYTFNRLSKKSTISEREFFTHLATDMLVLSVFFVFSGGSANPFVSLYLFPIIVCASLLSATYTRILLALGITCYSALFVIDMVWPNGSSATHSASSDHVIGNMNAHVIDGMIDHSSHGANTDSSSDLMFSLHLYGMWFTFAFSALLISTFVVSMKKQLTKQQQKINAQRESALRDEQVIAIATQAANVAHHIGTPLSTISVIANDLKQEPELKAYAEDLAILSSQVELCRNELQQLRTDTDKNHQQLTSHIQVSQQLLEITNELTLLHPQTDINLDLSACTPELGIRADQGLKLAILSLLNNACEASPDKIDICVSQQNDVLTIQIRDYGTGIPQTLEGIPQHPTQSTKPSGLGLGLFLSHATVERQGGTVRLVNISDNPQGASPQNKGTLTEITLPLDRR</sequence>
<evidence type="ECO:0000256" key="8">
    <source>
        <dbReference type="SAM" id="Phobius"/>
    </source>
</evidence>
<feature type="region of interest" description="Disordered" evidence="7">
    <location>
        <begin position="434"/>
        <end position="458"/>
    </location>
</feature>
<dbReference type="PRINTS" id="PR00344">
    <property type="entry name" value="BCTRLSENSOR"/>
</dbReference>
<dbReference type="EC" id="2.7.13.3" evidence="2"/>
<comment type="catalytic activity">
    <reaction evidence="1">
        <text>ATP + protein L-histidine = ADP + protein N-phospho-L-histidine.</text>
        <dbReference type="EC" id="2.7.13.3"/>
    </reaction>
</comment>
<feature type="transmembrane region" description="Helical" evidence="8">
    <location>
        <begin position="12"/>
        <end position="36"/>
    </location>
</feature>
<dbReference type="Gene3D" id="3.30.565.10">
    <property type="entry name" value="Histidine kinase-like ATPase, C-terminal domain"/>
    <property type="match status" value="1"/>
</dbReference>
<dbReference type="PANTHER" id="PTHR44936">
    <property type="entry name" value="SENSOR PROTEIN CREC"/>
    <property type="match status" value="1"/>
</dbReference>
<dbReference type="RefSeq" id="WP_265047071.1">
    <property type="nucleotide sequence ID" value="NZ_CP100390.1"/>
</dbReference>
<dbReference type="Pfam" id="PF02518">
    <property type="entry name" value="HATPase_c"/>
    <property type="match status" value="1"/>
</dbReference>
<organism evidence="10 11">
    <name type="scientific">Alkalimarinus alittae</name>
    <dbReference type="NCBI Taxonomy" id="2961619"/>
    <lineage>
        <taxon>Bacteria</taxon>
        <taxon>Pseudomonadati</taxon>
        <taxon>Pseudomonadota</taxon>
        <taxon>Gammaproteobacteria</taxon>
        <taxon>Alteromonadales</taxon>
        <taxon>Alteromonadaceae</taxon>
        <taxon>Alkalimarinus</taxon>
    </lineage>
</organism>
<keyword evidence="11" id="KW-1185">Reference proteome</keyword>
<dbReference type="InterPro" id="IPR004358">
    <property type="entry name" value="Sig_transdc_His_kin-like_C"/>
</dbReference>
<proteinExistence type="predicted"/>
<evidence type="ECO:0000313" key="10">
    <source>
        <dbReference type="EMBL" id="UZE95582.1"/>
    </source>
</evidence>
<evidence type="ECO:0000256" key="2">
    <source>
        <dbReference type="ARBA" id="ARBA00012438"/>
    </source>
</evidence>
<feature type="transmembrane region" description="Helical" evidence="8">
    <location>
        <begin position="42"/>
        <end position="62"/>
    </location>
</feature>
<protein>
    <recommendedName>
        <fullName evidence="2">histidine kinase</fullName>
        <ecNumber evidence="2">2.7.13.3</ecNumber>
    </recommendedName>
</protein>
<evidence type="ECO:0000256" key="7">
    <source>
        <dbReference type="SAM" id="MobiDB-lite"/>
    </source>
</evidence>
<evidence type="ECO:0000256" key="1">
    <source>
        <dbReference type="ARBA" id="ARBA00000085"/>
    </source>
</evidence>
<feature type="transmembrane region" description="Helical" evidence="8">
    <location>
        <begin position="122"/>
        <end position="141"/>
    </location>
</feature>
<dbReference type="EMBL" id="CP100390">
    <property type="protein sequence ID" value="UZE95582.1"/>
    <property type="molecule type" value="Genomic_DNA"/>
</dbReference>
<dbReference type="SUPFAM" id="SSF55874">
    <property type="entry name" value="ATPase domain of HSP90 chaperone/DNA topoisomerase II/histidine kinase"/>
    <property type="match status" value="1"/>
</dbReference>
<dbReference type="InterPro" id="IPR003594">
    <property type="entry name" value="HATPase_dom"/>
</dbReference>
<keyword evidence="5" id="KW-0418">Kinase</keyword>
<dbReference type="Proteomes" id="UP001163739">
    <property type="component" value="Chromosome"/>
</dbReference>
<feature type="compositionally biased region" description="Polar residues" evidence="7">
    <location>
        <begin position="434"/>
        <end position="450"/>
    </location>
</feature>
<keyword evidence="8" id="KW-1133">Transmembrane helix</keyword>
<dbReference type="InterPro" id="IPR036890">
    <property type="entry name" value="HATPase_C_sf"/>
</dbReference>
<evidence type="ECO:0000256" key="5">
    <source>
        <dbReference type="ARBA" id="ARBA00022777"/>
    </source>
</evidence>
<keyword evidence="4" id="KW-0547">Nucleotide-binding</keyword>
<name>A0ABY6N0N9_9ALTE</name>
<keyword evidence="8" id="KW-0472">Membrane</keyword>